<sequence>MTLPDARANKNLEGPGVRARVQRFGGYLAGMIMPNIGAFIAWGLITALFIPAGWWPNATLASLVAPMLYLLLPILIGYTGGRMVHGQRGAVVGSIATVGAVMGGITDWATMTGTPMFLGAMIMGPLAAYLLRLFDRAIEGKVPAGFEMLIDNFSLGILGGLMAIVGLLGVGPVLAALILILSGGVNALVAANLLPLAAIFVEPAKVLFLNNAINHGIFTPLAAIDVQQHGRSILYMVESNPGPGLGLLLAFLFFGPRAQRPTVPGAIIIQFFGGIHEIYFPYILMKPVLLLATIAGSMSGLFVATAMNAGLAASPAPGSIIAYFLVTPAGGHVAMIATVLTAAVVSFLVAAALFKFGRGADEADAAAAAAAPSESLPGAVAADTGTGASVAGSDVRKLIIACDAGMGSSVMVASTMRKRLAKYGVEVAHTPVDQIPADAQVVLTHEGLAPRAGKAAPASTVVVPFSSYMGDPAFDRVEQAIAEGRVLTPTGLADAPAAAGVAAGTREGATAATLGTAAAGAASAGAAAPASAPRKRRRKKLDAGVLPRENVRLGLHAATKDEAIRLAGQVLVDGGAAEPGYVDGMFARELQTSTFLGQGVAIPHGTNEARTHIRHAALGFLQFPDGVDWDGKTAHVVIPIASNSDEHVSILSALASTLADKSNAERLRTASSIDEVLDLLTPDEEE</sequence>
<dbReference type="PANTHER" id="PTHR30181">
    <property type="entry name" value="MANNITOL PERMEASE IIC COMPONENT"/>
    <property type="match status" value="1"/>
</dbReference>
<protein>
    <recommendedName>
        <fullName evidence="3">Mannitol-specific phosphotransferase enzyme IIA component</fullName>
    </recommendedName>
    <alternativeName>
        <fullName evidence="15">EIIA</fullName>
    </alternativeName>
    <alternativeName>
        <fullName evidence="16">EIII</fullName>
    </alternativeName>
    <alternativeName>
        <fullName evidence="14">PTS system mannitol-specific EIIA component</fullName>
    </alternativeName>
</protein>
<feature type="domain" description="PTS EIIC type-2" evidence="19">
    <location>
        <begin position="24"/>
        <end position="362"/>
    </location>
</feature>
<dbReference type="PROSITE" id="PS00372">
    <property type="entry name" value="PTS_EIIA_TYPE_2_HIS"/>
    <property type="match status" value="1"/>
</dbReference>
<evidence type="ECO:0000256" key="4">
    <source>
        <dbReference type="ARBA" id="ARBA00022448"/>
    </source>
</evidence>
<dbReference type="Pfam" id="PF00359">
    <property type="entry name" value="PTS_EIIA_2"/>
    <property type="match status" value="1"/>
</dbReference>
<feature type="transmembrane region" description="Helical" evidence="17">
    <location>
        <begin position="333"/>
        <end position="354"/>
    </location>
</feature>
<dbReference type="InterPro" id="IPR016152">
    <property type="entry name" value="PTrfase/Anion_transptr"/>
</dbReference>
<evidence type="ECO:0000259" key="18">
    <source>
        <dbReference type="PROSITE" id="PS51094"/>
    </source>
</evidence>
<feature type="transmembrane region" description="Helical" evidence="17">
    <location>
        <begin position="27"/>
        <end position="52"/>
    </location>
</feature>
<comment type="function">
    <text evidence="1">The phosphoenolpyruvate-dependent sugar phosphotransferase system (sugar PTS), a major carbohydrate active transport system, catalyzes the phosphorylation of incoming sugar substrates concomitantly with their translocation across the cell membrane. The enzyme II CmtAB PTS system is involved in D-mannitol transport.</text>
</comment>
<evidence type="ECO:0000256" key="1">
    <source>
        <dbReference type="ARBA" id="ARBA00002434"/>
    </source>
</evidence>
<evidence type="ECO:0000259" key="19">
    <source>
        <dbReference type="PROSITE" id="PS51104"/>
    </source>
</evidence>
<dbReference type="Pfam" id="PF02378">
    <property type="entry name" value="PTS_EIIC"/>
    <property type="match status" value="1"/>
</dbReference>
<proteinExistence type="predicted"/>
<name>A0ABZ3C9X8_9ACTN</name>
<evidence type="ECO:0000256" key="10">
    <source>
        <dbReference type="ARBA" id="ARBA00022692"/>
    </source>
</evidence>
<feature type="transmembrane region" description="Helical" evidence="17">
    <location>
        <begin position="155"/>
        <end position="181"/>
    </location>
</feature>
<dbReference type="PANTHER" id="PTHR30181:SF2">
    <property type="entry name" value="PTS SYSTEM MANNITOL-SPECIFIC EIICBA COMPONENT"/>
    <property type="match status" value="1"/>
</dbReference>
<dbReference type="Gene3D" id="3.40.930.10">
    <property type="entry name" value="Mannitol-specific EII, Chain A"/>
    <property type="match status" value="1"/>
</dbReference>
<keyword evidence="10 17" id="KW-0812">Transmembrane</keyword>
<evidence type="ECO:0000256" key="17">
    <source>
        <dbReference type="SAM" id="Phobius"/>
    </source>
</evidence>
<keyword evidence="7 20" id="KW-0762">Sugar transport</keyword>
<evidence type="ECO:0000256" key="2">
    <source>
        <dbReference type="ARBA" id="ARBA00004429"/>
    </source>
</evidence>
<dbReference type="InterPro" id="IPR013014">
    <property type="entry name" value="PTS_EIIC_2"/>
</dbReference>
<evidence type="ECO:0000256" key="9">
    <source>
        <dbReference type="ARBA" id="ARBA00022683"/>
    </source>
</evidence>
<feature type="transmembrane region" description="Helical" evidence="17">
    <location>
        <begin position="58"/>
        <end position="78"/>
    </location>
</feature>
<evidence type="ECO:0000256" key="3">
    <source>
        <dbReference type="ARBA" id="ARBA00014783"/>
    </source>
</evidence>
<dbReference type="InterPro" id="IPR050893">
    <property type="entry name" value="Sugar_PTS"/>
</dbReference>
<keyword evidence="9" id="KW-0598">Phosphotransferase system</keyword>
<keyword evidence="8" id="KW-0808">Transferase</keyword>
<dbReference type="CDD" id="cd00211">
    <property type="entry name" value="PTS_IIA_fru"/>
    <property type="match status" value="1"/>
</dbReference>
<dbReference type="InterPro" id="IPR036095">
    <property type="entry name" value="PTS_EIIB-like_sf"/>
</dbReference>
<keyword evidence="4" id="KW-0813">Transport</keyword>
<evidence type="ECO:0000256" key="5">
    <source>
        <dbReference type="ARBA" id="ARBA00022475"/>
    </source>
</evidence>
<evidence type="ECO:0000256" key="8">
    <source>
        <dbReference type="ARBA" id="ARBA00022679"/>
    </source>
</evidence>
<gene>
    <name evidence="20" type="ORF">PCC79_01860</name>
</gene>
<feature type="transmembrane region" description="Helical" evidence="17">
    <location>
        <begin position="187"/>
        <end position="208"/>
    </location>
</feature>
<feature type="transmembrane region" description="Helical" evidence="17">
    <location>
        <begin position="116"/>
        <end position="134"/>
    </location>
</feature>
<evidence type="ECO:0000256" key="6">
    <source>
        <dbReference type="ARBA" id="ARBA00022553"/>
    </source>
</evidence>
<dbReference type="Proteomes" id="UP001434337">
    <property type="component" value="Chromosome"/>
</dbReference>
<dbReference type="InterPro" id="IPR003352">
    <property type="entry name" value="PTS_EIIC"/>
</dbReference>
<feature type="transmembrane region" description="Helical" evidence="17">
    <location>
        <begin position="288"/>
        <end position="313"/>
    </location>
</feature>
<organism evidence="20 21">
    <name type="scientific">Propioniciclava soli</name>
    <dbReference type="NCBI Taxonomy" id="2775081"/>
    <lineage>
        <taxon>Bacteria</taxon>
        <taxon>Bacillati</taxon>
        <taxon>Actinomycetota</taxon>
        <taxon>Actinomycetes</taxon>
        <taxon>Propionibacteriales</taxon>
        <taxon>Propionibacteriaceae</taxon>
        <taxon>Propioniciclava</taxon>
    </lineage>
</organism>
<accession>A0ABZ3C9X8</accession>
<keyword evidence="11" id="KW-0418">Kinase</keyword>
<evidence type="ECO:0000256" key="14">
    <source>
        <dbReference type="ARBA" id="ARBA00029908"/>
    </source>
</evidence>
<dbReference type="Gene3D" id="3.40.50.2300">
    <property type="match status" value="1"/>
</dbReference>
<evidence type="ECO:0000256" key="13">
    <source>
        <dbReference type="ARBA" id="ARBA00023136"/>
    </source>
</evidence>
<evidence type="ECO:0000256" key="7">
    <source>
        <dbReference type="ARBA" id="ARBA00022597"/>
    </source>
</evidence>
<keyword evidence="5" id="KW-1003">Cell membrane</keyword>
<evidence type="ECO:0000256" key="16">
    <source>
        <dbReference type="ARBA" id="ARBA00030962"/>
    </source>
</evidence>
<dbReference type="InterPro" id="IPR002178">
    <property type="entry name" value="PTS_EIIA_type-2_dom"/>
</dbReference>
<feature type="transmembrane region" description="Helical" evidence="17">
    <location>
        <begin position="90"/>
        <end position="110"/>
    </location>
</feature>
<evidence type="ECO:0000313" key="21">
    <source>
        <dbReference type="Proteomes" id="UP001434337"/>
    </source>
</evidence>
<reference evidence="20 21" key="1">
    <citation type="journal article" date="2023" name="Environ Microbiome">
        <title>A coral-associated actinobacterium mitigates coral bleaching under heat stress.</title>
        <authorList>
            <person name="Li J."/>
            <person name="Zou Y."/>
            <person name="Li Q."/>
            <person name="Zhang J."/>
            <person name="Bourne D.G."/>
            <person name="Lyu Y."/>
            <person name="Liu C."/>
            <person name="Zhang S."/>
        </authorList>
    </citation>
    <scope>NUCLEOTIDE SEQUENCE [LARGE SCALE GENOMIC DNA]</scope>
    <source>
        <strain evidence="20 21">SCSIO 13291</strain>
    </source>
</reference>
<comment type="subcellular location">
    <subcellularLocation>
        <location evidence="2">Cell inner membrane</location>
        <topology evidence="2">Multi-pass membrane protein</topology>
    </subcellularLocation>
</comment>
<evidence type="ECO:0000256" key="15">
    <source>
        <dbReference type="ARBA" id="ARBA00030956"/>
    </source>
</evidence>
<dbReference type="SUPFAM" id="SSF52794">
    <property type="entry name" value="PTS system IIB component-like"/>
    <property type="match status" value="1"/>
</dbReference>
<dbReference type="RefSeq" id="WP_342372839.1">
    <property type="nucleotide sequence ID" value="NZ_CP115965.1"/>
</dbReference>
<dbReference type="PROSITE" id="PS51104">
    <property type="entry name" value="PTS_EIIC_TYPE_2"/>
    <property type="match status" value="1"/>
</dbReference>
<dbReference type="PROSITE" id="PS51094">
    <property type="entry name" value="PTS_EIIA_TYPE_2"/>
    <property type="match status" value="1"/>
</dbReference>
<dbReference type="EMBL" id="CP115965">
    <property type="protein sequence ID" value="WZW98981.1"/>
    <property type="molecule type" value="Genomic_DNA"/>
</dbReference>
<keyword evidence="21" id="KW-1185">Reference proteome</keyword>
<evidence type="ECO:0000256" key="11">
    <source>
        <dbReference type="ARBA" id="ARBA00022777"/>
    </source>
</evidence>
<keyword evidence="13 17" id="KW-0472">Membrane</keyword>
<evidence type="ECO:0000313" key="20">
    <source>
        <dbReference type="EMBL" id="WZW98981.1"/>
    </source>
</evidence>
<feature type="domain" description="PTS EIIA type-2" evidence="18">
    <location>
        <begin position="544"/>
        <end position="683"/>
    </location>
</feature>
<dbReference type="InterPro" id="IPR003501">
    <property type="entry name" value="PTS_EIIB_2/3"/>
</dbReference>
<dbReference type="Pfam" id="PF02302">
    <property type="entry name" value="PTS_IIB"/>
    <property type="match status" value="1"/>
</dbReference>
<keyword evidence="6" id="KW-0597">Phosphoprotein</keyword>
<keyword evidence="12 17" id="KW-1133">Transmembrane helix</keyword>
<evidence type="ECO:0000256" key="12">
    <source>
        <dbReference type="ARBA" id="ARBA00022989"/>
    </source>
</evidence>
<dbReference type="SUPFAM" id="SSF55804">
    <property type="entry name" value="Phoshotransferase/anion transport protein"/>
    <property type="match status" value="1"/>
</dbReference>